<dbReference type="Pfam" id="PF02519">
    <property type="entry name" value="Auxin_inducible"/>
    <property type="match status" value="1"/>
</dbReference>
<comment type="similarity">
    <text evidence="1">Belongs to the ARG7 family.</text>
</comment>
<sequence length="120" mass="13688">MRIRSSSKIIREIVEKWRKRKKGLFVVYTKEGKRFVVPIGYLNRPIFRVLLEMAEEEFGSSVDGPLQVPCEEEFMDYILSLLRKTTSQEVETALASIPPCRRATISTHGQGKEEATVKAG</sequence>
<proteinExistence type="inferred from homology"/>
<keyword evidence="3" id="KW-1185">Reference proteome</keyword>
<dbReference type="PANTHER" id="PTHR31175">
    <property type="entry name" value="AUXIN-RESPONSIVE FAMILY PROTEIN"/>
    <property type="match status" value="1"/>
</dbReference>
<dbReference type="EMBL" id="JBAMMX010000006">
    <property type="protein sequence ID" value="KAK6939049.1"/>
    <property type="molecule type" value="Genomic_DNA"/>
</dbReference>
<dbReference type="AlphaFoldDB" id="A0AAN8VWG9"/>
<accession>A0AAN8VWG9</accession>
<name>A0AAN8VWG9_9MAGN</name>
<protein>
    <submittedName>
        <fullName evidence="2">Small auxin-up RNA</fullName>
    </submittedName>
</protein>
<evidence type="ECO:0000313" key="3">
    <source>
        <dbReference type="Proteomes" id="UP001370490"/>
    </source>
</evidence>
<dbReference type="Proteomes" id="UP001370490">
    <property type="component" value="Unassembled WGS sequence"/>
</dbReference>
<evidence type="ECO:0000256" key="1">
    <source>
        <dbReference type="ARBA" id="ARBA00006974"/>
    </source>
</evidence>
<evidence type="ECO:0000313" key="2">
    <source>
        <dbReference type="EMBL" id="KAK6939049.1"/>
    </source>
</evidence>
<reference evidence="2 3" key="1">
    <citation type="submission" date="2023-12" db="EMBL/GenBank/DDBJ databases">
        <title>A high-quality genome assembly for Dillenia turbinata (Dilleniales).</title>
        <authorList>
            <person name="Chanderbali A."/>
        </authorList>
    </citation>
    <scope>NUCLEOTIDE SEQUENCE [LARGE SCALE GENOMIC DNA]</scope>
    <source>
        <strain evidence="2">LSX21</strain>
        <tissue evidence="2">Leaf</tissue>
    </source>
</reference>
<comment type="caution">
    <text evidence="2">The sequence shown here is derived from an EMBL/GenBank/DDBJ whole genome shotgun (WGS) entry which is preliminary data.</text>
</comment>
<dbReference type="InterPro" id="IPR003676">
    <property type="entry name" value="SAUR_fam"/>
</dbReference>
<gene>
    <name evidence="2" type="ORF">RJ641_032557</name>
</gene>
<dbReference type="GO" id="GO:0009733">
    <property type="term" value="P:response to auxin"/>
    <property type="evidence" value="ECO:0007669"/>
    <property type="project" value="InterPro"/>
</dbReference>
<organism evidence="2 3">
    <name type="scientific">Dillenia turbinata</name>
    <dbReference type="NCBI Taxonomy" id="194707"/>
    <lineage>
        <taxon>Eukaryota</taxon>
        <taxon>Viridiplantae</taxon>
        <taxon>Streptophyta</taxon>
        <taxon>Embryophyta</taxon>
        <taxon>Tracheophyta</taxon>
        <taxon>Spermatophyta</taxon>
        <taxon>Magnoliopsida</taxon>
        <taxon>eudicotyledons</taxon>
        <taxon>Gunneridae</taxon>
        <taxon>Pentapetalae</taxon>
        <taxon>Dilleniales</taxon>
        <taxon>Dilleniaceae</taxon>
        <taxon>Dillenia</taxon>
    </lineage>
</organism>